<dbReference type="AlphaFoldDB" id="A0A4Z1ECW0"/>
<dbReference type="Proteomes" id="UP000297777">
    <property type="component" value="Unassembled WGS sequence"/>
</dbReference>
<name>A0A4Z1ECW0_9HELO</name>
<proteinExistence type="predicted"/>
<comment type="caution">
    <text evidence="1">The sequence shown here is derived from an EMBL/GenBank/DDBJ whole genome shotgun (WGS) entry which is preliminary data.</text>
</comment>
<evidence type="ECO:0000313" key="1">
    <source>
        <dbReference type="EMBL" id="TGO08443.1"/>
    </source>
</evidence>
<organism evidence="1 2">
    <name type="scientific">Botrytis tulipae</name>
    <dbReference type="NCBI Taxonomy" id="87230"/>
    <lineage>
        <taxon>Eukaryota</taxon>
        <taxon>Fungi</taxon>
        <taxon>Dikarya</taxon>
        <taxon>Ascomycota</taxon>
        <taxon>Pezizomycotina</taxon>
        <taxon>Leotiomycetes</taxon>
        <taxon>Helotiales</taxon>
        <taxon>Sclerotiniaceae</taxon>
        <taxon>Botrytis</taxon>
    </lineage>
</organism>
<evidence type="ECO:0000313" key="2">
    <source>
        <dbReference type="Proteomes" id="UP000297777"/>
    </source>
</evidence>
<reference evidence="1 2" key="1">
    <citation type="submission" date="2017-12" db="EMBL/GenBank/DDBJ databases">
        <title>Comparative genomics of Botrytis spp.</title>
        <authorList>
            <person name="Valero-Jimenez C.A."/>
            <person name="Tapia P."/>
            <person name="Veloso J."/>
            <person name="Silva-Moreno E."/>
            <person name="Staats M."/>
            <person name="Valdes J.H."/>
            <person name="Van Kan J.A.L."/>
        </authorList>
    </citation>
    <scope>NUCLEOTIDE SEQUENCE [LARGE SCALE GENOMIC DNA]</scope>
    <source>
        <strain evidence="1 2">Bt9001</strain>
    </source>
</reference>
<keyword evidence="2" id="KW-1185">Reference proteome</keyword>
<sequence>MENAAPQPTKTGLRDFNIASSIESASSPYQLYYIRFYSPTSNPRTPSSYALGYRPRWGSGPVDASTTIYIGCTPGTAGRIEGKPYRKTNIAAEKRARQVQRADVHWLGKINDVDKVVAIMGRVSWINGTDIGKAQKLWCHRVALWINWDWTWVVAGWVRLPKDEEMARRDWTLGS</sequence>
<gene>
    <name evidence="1" type="ORF">BTUL_0209g00130</name>
</gene>
<protein>
    <submittedName>
        <fullName evidence="1">Uncharacterized protein</fullName>
    </submittedName>
</protein>
<dbReference type="OrthoDB" id="3542981at2759"/>
<accession>A0A4Z1ECW0</accession>
<dbReference type="EMBL" id="PQXH01000209">
    <property type="protein sequence ID" value="TGO08443.1"/>
    <property type="molecule type" value="Genomic_DNA"/>
</dbReference>